<dbReference type="Proteomes" id="UP001620597">
    <property type="component" value="Unassembled WGS sequence"/>
</dbReference>
<dbReference type="Pfam" id="PF22289">
    <property type="entry name" value="DmmA-like_C"/>
    <property type="match status" value="1"/>
</dbReference>
<name>A0ABW8NIJ7_9GAMM</name>
<keyword evidence="2" id="KW-0560">Oxidoreductase</keyword>
<keyword evidence="2" id="KW-0503">Monooxygenase</keyword>
<dbReference type="EMBL" id="JBBKTX010000011">
    <property type="protein sequence ID" value="MFK4752794.1"/>
    <property type="molecule type" value="Genomic_DNA"/>
</dbReference>
<sequence length="182" mass="20513">MTLTESIEIDERIKSRPEYRPLTLLSGKQWQIFIAQNEDQTGLKQMHEECVAIARPGHIVLWVMVGDDLADSLKLLADAPVAAAVYVAGDEPFLWDIRNALLGMDFAPDQIQLMAPASHRRRLFCTHCYTLTEDVTHSPHRCSGCGELLLVRDHFSRLHGAYVGVSINAEDRSQTFQPEEVQ</sequence>
<dbReference type="InterPro" id="IPR048037">
    <property type="entry name" value="DmmA-like_C"/>
</dbReference>
<evidence type="ECO:0000259" key="1">
    <source>
        <dbReference type="Pfam" id="PF22289"/>
    </source>
</evidence>
<evidence type="ECO:0000313" key="2">
    <source>
        <dbReference type="EMBL" id="MFK4752794.1"/>
    </source>
</evidence>
<evidence type="ECO:0000313" key="3">
    <source>
        <dbReference type="Proteomes" id="UP001620597"/>
    </source>
</evidence>
<keyword evidence="3" id="KW-1185">Reference proteome</keyword>
<comment type="caution">
    <text evidence="2">The sequence shown here is derived from an EMBL/GenBank/DDBJ whole genome shotgun (WGS) entry which is preliminary data.</text>
</comment>
<protein>
    <submittedName>
        <fullName evidence="2">Dimethylamine monooxygenase subunit DmmA family protein</fullName>
    </submittedName>
</protein>
<dbReference type="GO" id="GO:0004497">
    <property type="term" value="F:monooxygenase activity"/>
    <property type="evidence" value="ECO:0007669"/>
    <property type="project" value="UniProtKB-KW"/>
</dbReference>
<organism evidence="2 3">
    <name type="scientific">Oceanobacter antarcticus</name>
    <dbReference type="NCBI Taxonomy" id="3133425"/>
    <lineage>
        <taxon>Bacteria</taxon>
        <taxon>Pseudomonadati</taxon>
        <taxon>Pseudomonadota</taxon>
        <taxon>Gammaproteobacteria</taxon>
        <taxon>Oceanospirillales</taxon>
        <taxon>Oceanospirillaceae</taxon>
        <taxon>Oceanobacter</taxon>
    </lineage>
</organism>
<feature type="domain" description="Dimethylamine monooxygenase subunit DmmA-like C-terminal" evidence="1">
    <location>
        <begin position="122"/>
        <end position="165"/>
    </location>
</feature>
<reference evidence="2 3" key="1">
    <citation type="submission" date="2024-03" db="EMBL/GenBank/DDBJ databases">
        <title>High-quality draft genome sequence of Oceanobacter sp. wDCs-4.</title>
        <authorList>
            <person name="Dong C."/>
        </authorList>
    </citation>
    <scope>NUCLEOTIDE SEQUENCE [LARGE SCALE GENOMIC DNA]</scope>
    <source>
        <strain evidence="3">wDCs-4</strain>
    </source>
</reference>
<dbReference type="NCBIfam" id="NF041259">
    <property type="entry name" value="mono_DmmA_fam"/>
    <property type="match status" value="1"/>
</dbReference>
<dbReference type="RefSeq" id="WP_369855881.1">
    <property type="nucleotide sequence ID" value="NZ_JBBKTX010000011.1"/>
</dbReference>
<proteinExistence type="predicted"/>
<gene>
    <name evidence="2" type="ORF">WG929_10280</name>
</gene>
<accession>A0ABW8NIJ7</accession>